<dbReference type="GO" id="GO:0005524">
    <property type="term" value="F:ATP binding"/>
    <property type="evidence" value="ECO:0007669"/>
    <property type="project" value="UniProtKB-KW"/>
</dbReference>
<keyword evidence="6" id="KW-1185">Reference proteome</keyword>
<evidence type="ECO:0000256" key="1">
    <source>
        <dbReference type="ARBA" id="ARBA00022741"/>
    </source>
</evidence>
<reference evidence="4" key="2">
    <citation type="submission" date="2017-06" db="EMBL/GenBank/DDBJ databases">
        <title>WGS assembly of Brachypodium distachyon.</title>
        <authorList>
            <consortium name="The International Brachypodium Initiative"/>
            <person name="Lucas S."/>
            <person name="Harmon-Smith M."/>
            <person name="Lail K."/>
            <person name="Tice H."/>
            <person name="Grimwood J."/>
            <person name="Bruce D."/>
            <person name="Barry K."/>
            <person name="Shu S."/>
            <person name="Lindquist E."/>
            <person name="Wang M."/>
            <person name="Pitluck S."/>
            <person name="Vogel J.P."/>
            <person name="Garvin D.F."/>
            <person name="Mockler T.C."/>
            <person name="Schmutz J."/>
            <person name="Rokhsar D."/>
            <person name="Bevan M.W."/>
        </authorList>
    </citation>
    <scope>NUCLEOTIDE SEQUENCE</scope>
    <source>
        <strain evidence="4">Bd21</strain>
    </source>
</reference>
<accession>A0A0Q3FAV2</accession>
<dbReference type="PANTHER" id="PTHR27001">
    <property type="entry name" value="OS01G0253100 PROTEIN"/>
    <property type="match status" value="1"/>
</dbReference>
<dbReference type="GO" id="GO:0004672">
    <property type="term" value="F:protein kinase activity"/>
    <property type="evidence" value="ECO:0000318"/>
    <property type="project" value="GO_Central"/>
</dbReference>
<dbReference type="FunFam" id="1.10.510.10:FF:001029">
    <property type="entry name" value="Os02g0194400 protein"/>
    <property type="match status" value="1"/>
</dbReference>
<dbReference type="PROSITE" id="PS50011">
    <property type="entry name" value="PROTEIN_KINASE_DOM"/>
    <property type="match status" value="1"/>
</dbReference>
<dbReference type="Proteomes" id="UP000008810">
    <property type="component" value="Chromosome 3"/>
</dbReference>
<dbReference type="AlphaFoldDB" id="A0A0Q3FAV2"/>
<dbReference type="InterPro" id="IPR011009">
    <property type="entry name" value="Kinase-like_dom_sf"/>
</dbReference>
<reference evidence="5" key="3">
    <citation type="submission" date="2018-08" db="UniProtKB">
        <authorList>
            <consortium name="EnsemblPlants"/>
        </authorList>
    </citation>
    <scope>IDENTIFICATION</scope>
    <source>
        <strain evidence="5">cv. Bd21</strain>
    </source>
</reference>
<reference evidence="4 5" key="1">
    <citation type="journal article" date="2010" name="Nature">
        <title>Genome sequencing and analysis of the model grass Brachypodium distachyon.</title>
        <authorList>
            <consortium name="International Brachypodium Initiative"/>
        </authorList>
    </citation>
    <scope>NUCLEOTIDE SEQUENCE [LARGE SCALE GENOMIC DNA]</scope>
    <source>
        <strain evidence="4 5">Bd21</strain>
    </source>
</reference>
<evidence type="ECO:0000313" key="4">
    <source>
        <dbReference type="EMBL" id="KQJ95356.1"/>
    </source>
</evidence>
<sequence length="392" mass="43175">MQSELSVQTSCRACRVSFQCRELLPVDRGFRRRGRRQRRPGRRQLIRKVIGISGVEVQVLTMNPGRHFSLRACFGLGNGSGGGPVIYNEQDILDNLGDAEVISSINIGGIWTSVLYRVELQDTSRVVVVKKLQNERGSTVDASLNDRCQSEVNLLESIGHDNIISLAGCIPGDDSILLVYDHKENGSLNQWLHPDPPQLAAQGVLGWPTRRAIAIGAAQGLCCLHHGRNHPIVHHNINSTNILLDTGLKPKITGFDLARINLAGPDQPVPIWELTAANMVGYTAPEYLTVGATAKVDVYSFGVVLLGLVTGRVAYEPIEDGHLAAWAGTHCNRLMENTGDFSGVVDMAIPHRARYLKEMAAMFKLGVDCTVREPQERPSMHEVLYRLRNRGR</sequence>
<dbReference type="InterPro" id="IPR000719">
    <property type="entry name" value="Prot_kinase_dom"/>
</dbReference>
<dbReference type="Gramene" id="KQJ95356">
    <property type="protein sequence ID" value="KQJ95356"/>
    <property type="gene ID" value="BRADI_3g16730v3"/>
</dbReference>
<dbReference type="Pfam" id="PF00069">
    <property type="entry name" value="Pkinase"/>
    <property type="match status" value="1"/>
</dbReference>
<evidence type="ECO:0000313" key="6">
    <source>
        <dbReference type="Proteomes" id="UP000008810"/>
    </source>
</evidence>
<dbReference type="GeneID" id="100826042"/>
<protein>
    <recommendedName>
        <fullName evidence="3">Protein kinase domain-containing protein</fullName>
    </recommendedName>
</protein>
<dbReference type="RefSeq" id="XP_014755709.2">
    <property type="nucleotide sequence ID" value="XM_014900223.2"/>
</dbReference>
<dbReference type="EnsemblPlants" id="KQJ95356">
    <property type="protein sequence ID" value="KQJ95356"/>
    <property type="gene ID" value="BRADI_3g16730v3"/>
</dbReference>
<feature type="domain" description="Protein kinase" evidence="3">
    <location>
        <begin position="96"/>
        <end position="392"/>
    </location>
</feature>
<dbReference type="SUPFAM" id="SSF56112">
    <property type="entry name" value="Protein kinase-like (PK-like)"/>
    <property type="match status" value="1"/>
</dbReference>
<organism evidence="4">
    <name type="scientific">Brachypodium distachyon</name>
    <name type="common">Purple false brome</name>
    <name type="synonym">Trachynia distachya</name>
    <dbReference type="NCBI Taxonomy" id="15368"/>
    <lineage>
        <taxon>Eukaryota</taxon>
        <taxon>Viridiplantae</taxon>
        <taxon>Streptophyta</taxon>
        <taxon>Embryophyta</taxon>
        <taxon>Tracheophyta</taxon>
        <taxon>Spermatophyta</taxon>
        <taxon>Magnoliopsida</taxon>
        <taxon>Liliopsida</taxon>
        <taxon>Poales</taxon>
        <taxon>Poaceae</taxon>
        <taxon>BOP clade</taxon>
        <taxon>Pooideae</taxon>
        <taxon>Stipodae</taxon>
        <taxon>Brachypodieae</taxon>
        <taxon>Brachypodium</taxon>
    </lineage>
</organism>
<evidence type="ECO:0000256" key="2">
    <source>
        <dbReference type="ARBA" id="ARBA00022840"/>
    </source>
</evidence>
<evidence type="ECO:0000259" key="3">
    <source>
        <dbReference type="PROSITE" id="PS50011"/>
    </source>
</evidence>
<dbReference type="FunFam" id="3.30.200.20:FF:000887">
    <property type="entry name" value="Uncharacterized protein"/>
    <property type="match status" value="1"/>
</dbReference>
<evidence type="ECO:0000313" key="5">
    <source>
        <dbReference type="EnsemblPlants" id="KQJ95356"/>
    </source>
</evidence>
<dbReference type="ExpressionAtlas" id="A0A0Q3FAV2">
    <property type="expression patterns" value="baseline and differential"/>
</dbReference>
<gene>
    <name evidence="5" type="primary">LOC100826042</name>
    <name evidence="4" type="ORF">BRADI_3g16730v3</name>
</gene>
<dbReference type="KEGG" id="bdi:100826042"/>
<name>A0A0Q3FAV2_BRADI</name>
<dbReference type="PANTHER" id="PTHR27001:SF538">
    <property type="entry name" value="OS02G0227500 PROTEIN"/>
    <property type="match status" value="1"/>
</dbReference>
<dbReference type="Gene3D" id="3.30.200.20">
    <property type="entry name" value="Phosphorylase Kinase, domain 1"/>
    <property type="match status" value="1"/>
</dbReference>
<dbReference type="Gene3D" id="1.10.510.10">
    <property type="entry name" value="Transferase(Phosphotransferase) domain 1"/>
    <property type="match status" value="1"/>
</dbReference>
<dbReference type="EMBL" id="CM000882">
    <property type="protein sequence ID" value="KQJ95356.1"/>
    <property type="molecule type" value="Genomic_DNA"/>
</dbReference>
<dbReference type="FunCoup" id="A0A0Q3FAV2">
    <property type="interactions" value="111"/>
</dbReference>
<dbReference type="OrthoDB" id="64767at2759"/>
<keyword evidence="2" id="KW-0067">ATP-binding</keyword>
<keyword evidence="1" id="KW-0547">Nucleotide-binding</keyword>
<proteinExistence type="predicted"/>